<comment type="caution">
    <text evidence="9">The sequence shown here is derived from an EMBL/GenBank/DDBJ whole genome shotgun (WGS) entry which is preliminary data.</text>
</comment>
<keyword evidence="6 7" id="KW-0472">Membrane</keyword>
<dbReference type="EMBL" id="JAERRF010000020">
    <property type="protein sequence ID" value="MBL1100566.1"/>
    <property type="molecule type" value="Genomic_DNA"/>
</dbReference>
<name>A0ABS1NKD5_9ACTN</name>
<keyword evidence="4 7" id="KW-0812">Transmembrane</keyword>
<feature type="transmembrane region" description="Helical" evidence="7">
    <location>
        <begin position="256"/>
        <end position="278"/>
    </location>
</feature>
<evidence type="ECO:0000256" key="7">
    <source>
        <dbReference type="SAM" id="Phobius"/>
    </source>
</evidence>
<feature type="domain" description="Major facilitator superfamily (MFS) profile" evidence="8">
    <location>
        <begin position="29"/>
        <end position="442"/>
    </location>
</feature>
<feature type="transmembrane region" description="Helical" evidence="7">
    <location>
        <begin position="386"/>
        <end position="408"/>
    </location>
</feature>
<accession>A0ABS1NKD5</accession>
<keyword evidence="10" id="KW-1185">Reference proteome</keyword>
<feature type="transmembrane region" description="Helical" evidence="7">
    <location>
        <begin position="102"/>
        <end position="123"/>
    </location>
</feature>
<proteinExistence type="predicted"/>
<evidence type="ECO:0000313" key="9">
    <source>
        <dbReference type="EMBL" id="MBL1100566.1"/>
    </source>
</evidence>
<feature type="transmembrane region" description="Helical" evidence="7">
    <location>
        <begin position="414"/>
        <end position="434"/>
    </location>
</feature>
<evidence type="ECO:0000256" key="4">
    <source>
        <dbReference type="ARBA" id="ARBA00022692"/>
    </source>
</evidence>
<feature type="transmembrane region" description="Helical" evidence="7">
    <location>
        <begin position="167"/>
        <end position="190"/>
    </location>
</feature>
<keyword evidence="3" id="KW-1003">Cell membrane</keyword>
<dbReference type="PROSITE" id="PS00217">
    <property type="entry name" value="SUGAR_TRANSPORT_2"/>
    <property type="match status" value="1"/>
</dbReference>
<dbReference type="RefSeq" id="WP_201879200.1">
    <property type="nucleotide sequence ID" value="NZ_JAERRF010000020.1"/>
</dbReference>
<feature type="transmembrane region" description="Helical" evidence="7">
    <location>
        <begin position="68"/>
        <end position="90"/>
    </location>
</feature>
<dbReference type="InterPro" id="IPR005829">
    <property type="entry name" value="Sugar_transporter_CS"/>
</dbReference>
<feature type="transmembrane region" description="Helical" evidence="7">
    <location>
        <begin position="29"/>
        <end position="56"/>
    </location>
</feature>
<gene>
    <name evidence="9" type="ORF">JK363_28630</name>
</gene>
<evidence type="ECO:0000259" key="8">
    <source>
        <dbReference type="PROSITE" id="PS50850"/>
    </source>
</evidence>
<evidence type="ECO:0000256" key="2">
    <source>
        <dbReference type="ARBA" id="ARBA00022448"/>
    </source>
</evidence>
<feature type="transmembrane region" description="Helical" evidence="7">
    <location>
        <begin position="290"/>
        <end position="310"/>
    </location>
</feature>
<dbReference type="SUPFAM" id="SSF103473">
    <property type="entry name" value="MFS general substrate transporter"/>
    <property type="match status" value="1"/>
</dbReference>
<dbReference type="Proteomes" id="UP000634229">
    <property type="component" value="Unassembled WGS sequence"/>
</dbReference>
<sequence>MSPSSLPLNSSEDETTADPEAEIRKLRRVAYASLVGTAIEWYDFFIYGLAVVLVFAPQFFPSSAPSAGALAAFATFAVGFAARPLGGIVVGHLGDRVGRKKMLVASLLMMGVSTTLIGMLPTYATAGALAPILLILLRLVQGVAVGGEWGGAVLISVEHSPEGKRGFYGSFTQVGLSVGLITSNLVFLTLSLTTTREQFAAWGWRIPFLFSGVLVLVGLYIRSQVEESPEFAARRNTARTLRLPIVAVLRTYWRQVLLITAMFSGLTAMGYIAAVYSVSYGTTRLGLSSTFMLVVVLAAAVIELPAVLYFSAASDRRGRSHVIIWGSAASVLVGLFFVPVLATGATVLVALAVVLGRLVLTPLSGPSAAMAAESFPVEMRYSGASIGYQLGSIAGGALAPLVATLLVASPAGTWGVSIYLVVLMAVSGLGAYGLGRIGARSASTSGTVASAPAP</sequence>
<evidence type="ECO:0000313" key="10">
    <source>
        <dbReference type="Proteomes" id="UP000634229"/>
    </source>
</evidence>
<keyword evidence="2" id="KW-0813">Transport</keyword>
<feature type="transmembrane region" description="Helical" evidence="7">
    <location>
        <begin position="202"/>
        <end position="221"/>
    </location>
</feature>
<organism evidence="9 10">
    <name type="scientific">Streptomyces coffeae</name>
    <dbReference type="NCBI Taxonomy" id="621382"/>
    <lineage>
        <taxon>Bacteria</taxon>
        <taxon>Bacillati</taxon>
        <taxon>Actinomycetota</taxon>
        <taxon>Actinomycetes</taxon>
        <taxon>Kitasatosporales</taxon>
        <taxon>Streptomycetaceae</taxon>
        <taxon>Streptomyces</taxon>
    </lineage>
</organism>
<dbReference type="InterPro" id="IPR020846">
    <property type="entry name" value="MFS_dom"/>
</dbReference>
<dbReference type="InterPro" id="IPR011701">
    <property type="entry name" value="MFS"/>
</dbReference>
<dbReference type="CDD" id="cd17369">
    <property type="entry name" value="MFS_ShiA_like"/>
    <property type="match status" value="1"/>
</dbReference>
<dbReference type="Pfam" id="PF07690">
    <property type="entry name" value="MFS_1"/>
    <property type="match status" value="1"/>
</dbReference>
<protein>
    <submittedName>
        <fullName evidence="9">MHS family MFS transporter</fullName>
    </submittedName>
</protein>
<dbReference type="Gene3D" id="1.20.1250.20">
    <property type="entry name" value="MFS general substrate transporter like domains"/>
    <property type="match status" value="1"/>
</dbReference>
<comment type="subcellular location">
    <subcellularLocation>
        <location evidence="1">Cell membrane</location>
        <topology evidence="1">Multi-pass membrane protein</topology>
    </subcellularLocation>
</comment>
<evidence type="ECO:0000256" key="3">
    <source>
        <dbReference type="ARBA" id="ARBA00022475"/>
    </source>
</evidence>
<evidence type="ECO:0000256" key="5">
    <source>
        <dbReference type="ARBA" id="ARBA00022989"/>
    </source>
</evidence>
<feature type="transmembrane region" description="Helical" evidence="7">
    <location>
        <begin position="129"/>
        <end position="155"/>
    </location>
</feature>
<dbReference type="PROSITE" id="PS50850">
    <property type="entry name" value="MFS"/>
    <property type="match status" value="1"/>
</dbReference>
<dbReference type="PANTHER" id="PTHR43045">
    <property type="entry name" value="SHIKIMATE TRANSPORTER"/>
    <property type="match status" value="1"/>
</dbReference>
<evidence type="ECO:0000256" key="6">
    <source>
        <dbReference type="ARBA" id="ARBA00023136"/>
    </source>
</evidence>
<dbReference type="PANTHER" id="PTHR43045:SF1">
    <property type="entry name" value="SHIKIMATE TRANSPORTER"/>
    <property type="match status" value="1"/>
</dbReference>
<keyword evidence="5 7" id="KW-1133">Transmembrane helix</keyword>
<reference evidence="9 10" key="1">
    <citation type="submission" date="2021-01" db="EMBL/GenBank/DDBJ databases">
        <title>WGS of actinomycetes isolated from Thailand.</title>
        <authorList>
            <person name="Thawai C."/>
        </authorList>
    </citation>
    <scope>NUCLEOTIDE SEQUENCE [LARGE SCALE GENOMIC DNA]</scope>
    <source>
        <strain evidence="9 10">CA1R205</strain>
    </source>
</reference>
<evidence type="ECO:0000256" key="1">
    <source>
        <dbReference type="ARBA" id="ARBA00004651"/>
    </source>
</evidence>
<dbReference type="InterPro" id="IPR036259">
    <property type="entry name" value="MFS_trans_sf"/>
</dbReference>